<evidence type="ECO:0000313" key="6">
    <source>
        <dbReference type="EMBL" id="CAE8678145.1"/>
    </source>
</evidence>
<dbReference type="InterPro" id="IPR045269">
    <property type="entry name" value="Atg1-like"/>
</dbReference>
<dbReference type="Proteomes" id="UP000626109">
    <property type="component" value="Unassembled WGS sequence"/>
</dbReference>
<dbReference type="InterPro" id="IPR008271">
    <property type="entry name" value="Ser/Thr_kinase_AS"/>
</dbReference>
<reference evidence="6" key="1">
    <citation type="submission" date="2021-02" db="EMBL/GenBank/DDBJ databases">
        <authorList>
            <person name="Dougan E. K."/>
            <person name="Rhodes N."/>
            <person name="Thang M."/>
            <person name="Chan C."/>
        </authorList>
    </citation>
    <scope>NUCLEOTIDE SEQUENCE</scope>
</reference>
<feature type="domain" description="Protein kinase" evidence="5">
    <location>
        <begin position="269"/>
        <end position="531"/>
    </location>
</feature>
<dbReference type="PROSITE" id="PS00107">
    <property type="entry name" value="PROTEIN_KINASE_ATP"/>
    <property type="match status" value="1"/>
</dbReference>
<dbReference type="GO" id="GO:0005524">
    <property type="term" value="F:ATP binding"/>
    <property type="evidence" value="ECO:0007669"/>
    <property type="project" value="UniProtKB-UniRule"/>
</dbReference>
<sequence length="656" mass="71236">MARLSKLSRQLRRAFECEHPGVHLDDDVAEYFAGMLEDDADLDDGELAEAWAPFLGCLGRPGAPKDLCAAVLQRLKARETVGPGAWKSGERSPASSPQLSRESSATGAPGLPAAAPHLALGVAAASGSPLSPAVEEEVKGLNEWLERLCLSQYRAPARAWCAGMGAVGVEEVFENWEEFSDALGLKFLEKRRVRLDCAARGIFTPRRARTESEDDADEDAEEGEGVAQDATNQRIPPQESGHPTVLGQRLGQRKKVSRSDTFGHPESPYTFLEEIGSGVTATVYKCSRGSEFFAVKAISLSRFRMTRDYAGVLERLRRESAILFSMRHSHVVSLFDVFETPERLLLVMEFVGGGELLNDIVQHGTLPEHEVRYVFLQIVLGLRYIHSKGVVHRDLKPENVLIDREGSRPGLLEVKISDFGHSKLVNDGYSTALSQVGTPHYWAPEVADASAGSYDERVDLWSLGVVLYVMLEGRYPFAGANCTASAELPFQESRGSSPLARHLLRSLIQIRPQASSGSLSRVVQLCEELTLRCKFPVALCFTEAHAKESVEAAWQELLGILARHLPGSSLRHSEAAVGVGPAAAIGMAPVPESEGSANVFSEAGLARQDAELEAATAAFPEVVEAATGSWAPIPRRADVRLRAAGQTLELMLELPS</sequence>
<dbReference type="EMBL" id="CAJNNW010025658">
    <property type="protein sequence ID" value="CAE8678145.1"/>
    <property type="molecule type" value="Genomic_DNA"/>
</dbReference>
<feature type="region of interest" description="Disordered" evidence="4">
    <location>
        <begin position="207"/>
        <end position="262"/>
    </location>
</feature>
<keyword evidence="2 3" id="KW-0067">ATP-binding</keyword>
<evidence type="ECO:0000256" key="3">
    <source>
        <dbReference type="PROSITE-ProRule" id="PRU10141"/>
    </source>
</evidence>
<dbReference type="PROSITE" id="PS50011">
    <property type="entry name" value="PROTEIN_KINASE_DOM"/>
    <property type="match status" value="1"/>
</dbReference>
<evidence type="ECO:0000313" key="7">
    <source>
        <dbReference type="Proteomes" id="UP000626109"/>
    </source>
</evidence>
<dbReference type="InterPro" id="IPR017441">
    <property type="entry name" value="Protein_kinase_ATP_BS"/>
</dbReference>
<name>A0A813JIX1_POLGL</name>
<dbReference type="InterPro" id="IPR000719">
    <property type="entry name" value="Prot_kinase_dom"/>
</dbReference>
<proteinExistence type="predicted"/>
<dbReference type="AlphaFoldDB" id="A0A813JIX1"/>
<dbReference type="Pfam" id="PF00069">
    <property type="entry name" value="Pkinase"/>
    <property type="match status" value="1"/>
</dbReference>
<dbReference type="Gene3D" id="1.10.510.10">
    <property type="entry name" value="Transferase(Phosphotransferase) domain 1"/>
    <property type="match status" value="1"/>
</dbReference>
<keyword evidence="1 3" id="KW-0547">Nucleotide-binding</keyword>
<evidence type="ECO:0000259" key="5">
    <source>
        <dbReference type="PROSITE" id="PS50011"/>
    </source>
</evidence>
<feature type="region of interest" description="Disordered" evidence="4">
    <location>
        <begin position="82"/>
        <end position="110"/>
    </location>
</feature>
<dbReference type="SMART" id="SM00220">
    <property type="entry name" value="S_TKc"/>
    <property type="match status" value="1"/>
</dbReference>
<dbReference type="GO" id="GO:0010506">
    <property type="term" value="P:regulation of autophagy"/>
    <property type="evidence" value="ECO:0007669"/>
    <property type="project" value="InterPro"/>
</dbReference>
<dbReference type="GO" id="GO:0005737">
    <property type="term" value="C:cytoplasm"/>
    <property type="evidence" value="ECO:0007669"/>
    <property type="project" value="TreeGrafter"/>
</dbReference>
<dbReference type="PROSITE" id="PS00108">
    <property type="entry name" value="PROTEIN_KINASE_ST"/>
    <property type="match status" value="1"/>
</dbReference>
<protein>
    <recommendedName>
        <fullName evidence="5">Protein kinase domain-containing protein</fullName>
    </recommendedName>
</protein>
<evidence type="ECO:0000256" key="1">
    <source>
        <dbReference type="ARBA" id="ARBA00022741"/>
    </source>
</evidence>
<dbReference type="PANTHER" id="PTHR24348:SF68">
    <property type="entry name" value="SERINE_THREONINE-PROTEIN KINASE ATG1C"/>
    <property type="match status" value="1"/>
</dbReference>
<comment type="caution">
    <text evidence="6">The sequence shown here is derived from an EMBL/GenBank/DDBJ whole genome shotgun (WGS) entry which is preliminary data.</text>
</comment>
<feature type="non-terminal residue" evidence="6">
    <location>
        <position position="656"/>
    </location>
</feature>
<organism evidence="6 7">
    <name type="scientific">Polarella glacialis</name>
    <name type="common">Dinoflagellate</name>
    <dbReference type="NCBI Taxonomy" id="89957"/>
    <lineage>
        <taxon>Eukaryota</taxon>
        <taxon>Sar</taxon>
        <taxon>Alveolata</taxon>
        <taxon>Dinophyceae</taxon>
        <taxon>Suessiales</taxon>
        <taxon>Suessiaceae</taxon>
        <taxon>Polarella</taxon>
    </lineage>
</organism>
<dbReference type="PANTHER" id="PTHR24348">
    <property type="entry name" value="SERINE/THREONINE-PROTEIN KINASE UNC-51-RELATED"/>
    <property type="match status" value="1"/>
</dbReference>
<gene>
    <name evidence="6" type="ORF">PGLA2088_LOCUS20651</name>
</gene>
<feature type="compositionally biased region" description="Acidic residues" evidence="4">
    <location>
        <begin position="212"/>
        <end position="224"/>
    </location>
</feature>
<feature type="binding site" evidence="3">
    <location>
        <position position="296"/>
    </location>
    <ligand>
        <name>ATP</name>
        <dbReference type="ChEBI" id="CHEBI:30616"/>
    </ligand>
</feature>
<dbReference type="InterPro" id="IPR011009">
    <property type="entry name" value="Kinase-like_dom_sf"/>
</dbReference>
<dbReference type="GO" id="GO:0004674">
    <property type="term" value="F:protein serine/threonine kinase activity"/>
    <property type="evidence" value="ECO:0007669"/>
    <property type="project" value="InterPro"/>
</dbReference>
<accession>A0A813JIX1</accession>
<dbReference type="SUPFAM" id="SSF56112">
    <property type="entry name" value="Protein kinase-like (PK-like)"/>
    <property type="match status" value="1"/>
</dbReference>
<evidence type="ECO:0000256" key="4">
    <source>
        <dbReference type="SAM" id="MobiDB-lite"/>
    </source>
</evidence>
<feature type="compositionally biased region" description="Polar residues" evidence="4">
    <location>
        <begin position="93"/>
        <end position="102"/>
    </location>
</feature>
<evidence type="ECO:0000256" key="2">
    <source>
        <dbReference type="ARBA" id="ARBA00022840"/>
    </source>
</evidence>